<dbReference type="InterPro" id="IPR000306">
    <property type="entry name" value="Znf_FYVE"/>
</dbReference>
<dbReference type="OrthoDB" id="10018316at2759"/>
<comment type="caution">
    <text evidence="6">The sequence shown here is derived from an EMBL/GenBank/DDBJ whole genome shotgun (WGS) entry which is preliminary data.</text>
</comment>
<dbReference type="InterPro" id="IPR011011">
    <property type="entry name" value="Znf_FYVE_PHD"/>
</dbReference>
<proteinExistence type="predicted"/>
<accession>A0A024GDI1</accession>
<evidence type="ECO:0000256" key="2">
    <source>
        <dbReference type="ARBA" id="ARBA00022771"/>
    </source>
</evidence>
<keyword evidence="7" id="KW-1185">Reference proteome</keyword>
<dbReference type="PANTHER" id="PTHR13510:SF44">
    <property type="entry name" value="RABENOSYN-5"/>
    <property type="match status" value="1"/>
</dbReference>
<name>A0A024GDI1_9STRA</name>
<evidence type="ECO:0000259" key="5">
    <source>
        <dbReference type="PROSITE" id="PS50178"/>
    </source>
</evidence>
<dbReference type="Gene3D" id="3.30.40.10">
    <property type="entry name" value="Zinc/RING finger domain, C3HC4 (zinc finger)"/>
    <property type="match status" value="1"/>
</dbReference>
<gene>
    <name evidence="6" type="ORF">BN9_057150</name>
</gene>
<dbReference type="PANTHER" id="PTHR13510">
    <property type="entry name" value="FYVE-FINGER-CONTAINING RAB5 EFFECTOR PROTEIN RABENOSYN-5-RELATED"/>
    <property type="match status" value="1"/>
</dbReference>
<protein>
    <recommendedName>
        <fullName evidence="5">FYVE-type domain-containing protein</fullName>
    </recommendedName>
</protein>
<organism evidence="6 7">
    <name type="scientific">Albugo candida</name>
    <dbReference type="NCBI Taxonomy" id="65357"/>
    <lineage>
        <taxon>Eukaryota</taxon>
        <taxon>Sar</taxon>
        <taxon>Stramenopiles</taxon>
        <taxon>Oomycota</taxon>
        <taxon>Peronosporomycetes</taxon>
        <taxon>Albuginales</taxon>
        <taxon>Albuginaceae</taxon>
        <taxon>Albugo</taxon>
    </lineage>
</organism>
<dbReference type="AlphaFoldDB" id="A0A024GDI1"/>
<dbReference type="PROSITE" id="PS50178">
    <property type="entry name" value="ZF_FYVE"/>
    <property type="match status" value="1"/>
</dbReference>
<reference evidence="6 7" key="1">
    <citation type="submission" date="2012-05" db="EMBL/GenBank/DDBJ databases">
        <title>Recombination and specialization in a pathogen metapopulation.</title>
        <authorList>
            <person name="Gardiner A."/>
            <person name="Kemen E."/>
            <person name="Schultz-Larsen T."/>
            <person name="MacLean D."/>
            <person name="Van Oosterhout C."/>
            <person name="Jones J.D.G."/>
        </authorList>
    </citation>
    <scope>NUCLEOTIDE SEQUENCE [LARGE SCALE GENOMIC DNA]</scope>
    <source>
        <strain evidence="6 7">Ac Nc2</strain>
    </source>
</reference>
<dbReference type="EMBL" id="CAIX01000081">
    <property type="protein sequence ID" value="CCI44891.1"/>
    <property type="molecule type" value="Genomic_DNA"/>
</dbReference>
<dbReference type="Proteomes" id="UP000053237">
    <property type="component" value="Unassembled WGS sequence"/>
</dbReference>
<feature type="domain" description="FYVE-type" evidence="5">
    <location>
        <begin position="312"/>
        <end position="377"/>
    </location>
</feature>
<evidence type="ECO:0000313" key="7">
    <source>
        <dbReference type="Proteomes" id="UP000053237"/>
    </source>
</evidence>
<dbReference type="InterPro" id="IPR013083">
    <property type="entry name" value="Znf_RING/FYVE/PHD"/>
</dbReference>
<keyword evidence="3" id="KW-0862">Zinc</keyword>
<dbReference type="Pfam" id="PF01363">
    <property type="entry name" value="FYVE"/>
    <property type="match status" value="1"/>
</dbReference>
<dbReference type="InParanoid" id="A0A024GDI1"/>
<evidence type="ECO:0000256" key="3">
    <source>
        <dbReference type="ARBA" id="ARBA00022833"/>
    </source>
</evidence>
<sequence>MVSASTNCQSSTITRQGPLRYMNAIQKELSHLNTIQSKPPERQSHLKTLPLPKHYFSSPFLSAAQVDEYEAVAEALLQDALERHEREKLNGGIDLSWRHSGNAYGISQFIKSEGENQYYRLEGKIRVQLSLLLRTVRAINDDELLARRTALYGDALDGQNLYLVKDQSQISGTSQLAIQWEAIAISPTDKRHRYDMCALDYAGSDQDINGTPMVFKVSHSIYVPQCVSLFESHGLCRLEGTEVMLLRPCPENTMLTEIVIDGSFSPKYRIGDYVLTSYLEQRCQVLGKLADFALAKRLASIPLLDRALWIPTHERKRCCICIYRFHMLSRKVNCQACGEIVCKSCVIARKSVHDGVKKEKNLVKDIKFCKKCVIMATDEEERLAIHEFKAKEIDDQRFSIQDYFYSNSVKSAMNLYAKSAQSYLARGLAAYHPMNAIAHGAAGIEGSRRLP</sequence>
<evidence type="ECO:0000256" key="4">
    <source>
        <dbReference type="PROSITE-ProRule" id="PRU00091"/>
    </source>
</evidence>
<evidence type="ECO:0000256" key="1">
    <source>
        <dbReference type="ARBA" id="ARBA00022723"/>
    </source>
</evidence>
<dbReference type="STRING" id="65357.A0A024GDI1"/>
<keyword evidence="1" id="KW-0479">Metal-binding</keyword>
<dbReference type="InterPro" id="IPR052727">
    <property type="entry name" value="Rab4/Rab5_effector"/>
</dbReference>
<keyword evidence="2 4" id="KW-0863">Zinc-finger</keyword>
<dbReference type="InterPro" id="IPR017455">
    <property type="entry name" value="Znf_FYVE-rel"/>
</dbReference>
<dbReference type="SUPFAM" id="SSF57903">
    <property type="entry name" value="FYVE/PHD zinc finger"/>
    <property type="match status" value="1"/>
</dbReference>
<dbReference type="GO" id="GO:0008270">
    <property type="term" value="F:zinc ion binding"/>
    <property type="evidence" value="ECO:0007669"/>
    <property type="project" value="UniProtKB-KW"/>
</dbReference>
<evidence type="ECO:0000313" key="6">
    <source>
        <dbReference type="EMBL" id="CCI44891.1"/>
    </source>
</evidence>